<comment type="function">
    <text evidence="1">Probable ATP-dependent zinc metallopeptidase.</text>
</comment>
<dbReference type="Gene3D" id="3.40.50.300">
    <property type="entry name" value="P-loop containing nucleotide triphosphate hydrolases"/>
    <property type="match status" value="1"/>
</dbReference>
<evidence type="ECO:0000256" key="2">
    <source>
        <dbReference type="ARBA" id="ARBA00010044"/>
    </source>
</evidence>
<dbReference type="Pfam" id="PF00004">
    <property type="entry name" value="AAA"/>
    <property type="match status" value="1"/>
</dbReference>
<dbReference type="PANTHER" id="PTHR23076:SF56">
    <property type="entry name" value="INACTIVE ATP-DEPENDENT ZINC METALLOPROTEASE FTSHI 2, CHLOROPLASTIC-RELATED"/>
    <property type="match status" value="1"/>
</dbReference>
<name>A0A7I8J7I1_SPIIN</name>
<dbReference type="GO" id="GO:0045037">
    <property type="term" value="P:protein import into chloroplast stroma"/>
    <property type="evidence" value="ECO:0007669"/>
    <property type="project" value="TreeGrafter"/>
</dbReference>
<dbReference type="Pfam" id="PF17862">
    <property type="entry name" value="AAA_lid_3"/>
    <property type="match status" value="1"/>
</dbReference>
<dbReference type="FunFam" id="3.40.50.300:FF:000982">
    <property type="entry name" value="Inactive ATP-dependent zinc metalloprotease FTSHI 2 like"/>
    <property type="match status" value="1"/>
</dbReference>
<dbReference type="InterPro" id="IPR003960">
    <property type="entry name" value="ATPase_AAA_CS"/>
</dbReference>
<dbReference type="Pfam" id="PF01434">
    <property type="entry name" value="Peptidase_M41"/>
    <property type="match status" value="1"/>
</dbReference>
<dbReference type="SUPFAM" id="SSF140990">
    <property type="entry name" value="FtsH protease domain-like"/>
    <property type="match status" value="1"/>
</dbReference>
<evidence type="ECO:0000256" key="4">
    <source>
        <dbReference type="ARBA" id="ARBA00022670"/>
    </source>
</evidence>
<dbReference type="Proteomes" id="UP001189122">
    <property type="component" value="Unassembled WGS sequence"/>
</dbReference>
<evidence type="ECO:0000256" key="5">
    <source>
        <dbReference type="ARBA" id="ARBA00022801"/>
    </source>
</evidence>
<evidence type="ECO:0000313" key="10">
    <source>
        <dbReference type="EMBL" id="CAA2626736.1"/>
    </source>
</evidence>
<feature type="transmembrane region" description="Helical" evidence="8">
    <location>
        <begin position="138"/>
        <end position="158"/>
    </location>
</feature>
<evidence type="ECO:0000313" key="11">
    <source>
        <dbReference type="Proteomes" id="UP001189122"/>
    </source>
</evidence>
<evidence type="ECO:0000256" key="3">
    <source>
        <dbReference type="ARBA" id="ARBA00010550"/>
    </source>
</evidence>
<dbReference type="GO" id="GO:0006508">
    <property type="term" value="P:proteolysis"/>
    <property type="evidence" value="ECO:0007669"/>
    <property type="project" value="UniProtKB-KW"/>
</dbReference>
<dbReference type="InterPro" id="IPR037219">
    <property type="entry name" value="Peptidase_M41-like"/>
</dbReference>
<sequence length="701" mass="79099">MRLLQVSATVTVVSTSLPQPPAQAKVSERKRAGKRAEKRLRPLYLPQSLKRGLAPSQLSVTESPTPRDEKFWDWDRLQLNSMCINAYTPPIKKPEVPPHIWDFSRGSRCQIEQSLVRARKDYEYMGLVWANMARDRNIATVFALGFFPLFYYFVVYGYRKQQKDFEDRRKIEQAEAEERKKMRELEREMAGLESAGDDEVEDEGDQQNPYLKMASKFMQSGARVRRAHGKRLPQYMERGIDVKFTDLEEIVKFFTLGEMYRRRGVKIPGGILLCGPPGVGKTLLAKAVAGEAGVNFFSISASQFVEIYVGVGASRVRALYQEAKENAPSVVFIDELDAVGRERGLIKGSGGQERDATLNQLLVCLDGFEGRGNVITIAATNRPDILDPALVRPGRFDRKIFIPKPGLIGRKEILEVHARKKPMASDVDYVAVASMTEGMVGAELANIVEVAAINMIRESRTEITTDDLLQAAQIEERGMLDKKERSLDMWKHLALNEAAMAVVAANFPDLNNIEFVTIAPRAGRELGYVRVKMDHMKFSEGMLSRQSLLDHITVQIAPRAAEEMWYGQEQLSTIWAETADNARSAARSFVLGGLSEKHYGLSDHWVADRINDIDTEALHVLNSCYQRSKEILERNRKLMDAVVDQLVQKKSLTKREFFNLVGDYGNLEPLPPSIVDIRNAKYAQFQELMMTKKEPTQGGSL</sequence>
<evidence type="ECO:0000256" key="8">
    <source>
        <dbReference type="SAM" id="Phobius"/>
    </source>
</evidence>
<dbReference type="AlphaFoldDB" id="A0A7I8J7I1"/>
<keyword evidence="7" id="KW-0175">Coiled coil</keyword>
<keyword evidence="5" id="KW-0378">Hydrolase</keyword>
<keyword evidence="8" id="KW-0812">Transmembrane</keyword>
<dbReference type="FunFam" id="1.10.8.60:FF:000072">
    <property type="entry name" value="probable inactive ATP-dependent zinc metalloprotease FTSHI 2, chloroplastic"/>
    <property type="match status" value="1"/>
</dbReference>
<evidence type="ECO:0000256" key="7">
    <source>
        <dbReference type="SAM" id="Coils"/>
    </source>
</evidence>
<reference evidence="10 11" key="1">
    <citation type="submission" date="2019-12" db="EMBL/GenBank/DDBJ databases">
        <authorList>
            <person name="Scholz U."/>
            <person name="Mascher M."/>
            <person name="Fiebig A."/>
        </authorList>
    </citation>
    <scope>NUCLEOTIDE SEQUENCE</scope>
</reference>
<dbReference type="InterPro" id="IPR003593">
    <property type="entry name" value="AAA+_ATPase"/>
</dbReference>
<dbReference type="EMBL" id="CACRZD030000009">
    <property type="protein sequence ID" value="CAA6666034.1"/>
    <property type="molecule type" value="Genomic_DNA"/>
</dbReference>
<dbReference type="InterPro" id="IPR000642">
    <property type="entry name" value="Peptidase_M41"/>
</dbReference>
<evidence type="ECO:0000259" key="9">
    <source>
        <dbReference type="SMART" id="SM00382"/>
    </source>
</evidence>
<dbReference type="InterPro" id="IPR041569">
    <property type="entry name" value="AAA_lid_3"/>
</dbReference>
<dbReference type="GO" id="GO:0005524">
    <property type="term" value="F:ATP binding"/>
    <property type="evidence" value="ECO:0007669"/>
    <property type="project" value="InterPro"/>
</dbReference>
<dbReference type="EMBL" id="LR743596">
    <property type="protein sequence ID" value="CAA2626736.1"/>
    <property type="molecule type" value="Genomic_DNA"/>
</dbReference>
<comment type="similarity">
    <text evidence="3">In the N-terminal section; belongs to the AAA ATPase family.</text>
</comment>
<evidence type="ECO:0000256" key="6">
    <source>
        <dbReference type="ARBA" id="ARBA00022946"/>
    </source>
</evidence>
<dbReference type="GO" id="GO:0009507">
    <property type="term" value="C:chloroplast"/>
    <property type="evidence" value="ECO:0007669"/>
    <property type="project" value="TreeGrafter"/>
</dbReference>
<dbReference type="GO" id="GO:0004176">
    <property type="term" value="F:ATP-dependent peptidase activity"/>
    <property type="evidence" value="ECO:0007669"/>
    <property type="project" value="InterPro"/>
</dbReference>
<protein>
    <recommendedName>
        <fullName evidence="9">AAA+ ATPase domain-containing protein</fullName>
    </recommendedName>
</protein>
<dbReference type="Gene3D" id="1.10.8.60">
    <property type="match status" value="1"/>
</dbReference>
<feature type="coiled-coil region" evidence="7">
    <location>
        <begin position="168"/>
        <end position="202"/>
    </location>
</feature>
<proteinExistence type="inferred from homology"/>
<keyword evidence="8" id="KW-1133">Transmembrane helix</keyword>
<dbReference type="FunFam" id="1.20.58.760:FF:000012">
    <property type="entry name" value="probable inactive ATP-dependent zinc metalloprotease FTSHI 2, chloroplastic"/>
    <property type="match status" value="1"/>
</dbReference>
<dbReference type="InterPro" id="IPR003959">
    <property type="entry name" value="ATPase_AAA_core"/>
</dbReference>
<dbReference type="PANTHER" id="PTHR23076">
    <property type="entry name" value="METALLOPROTEASE M41 FTSH"/>
    <property type="match status" value="1"/>
</dbReference>
<dbReference type="PROSITE" id="PS00674">
    <property type="entry name" value="AAA"/>
    <property type="match status" value="1"/>
</dbReference>
<keyword evidence="4" id="KW-0645">Protease</keyword>
<dbReference type="SUPFAM" id="SSF52540">
    <property type="entry name" value="P-loop containing nucleoside triphosphate hydrolases"/>
    <property type="match status" value="1"/>
</dbReference>
<feature type="domain" description="AAA+ ATPase" evidence="9">
    <location>
        <begin position="267"/>
        <end position="406"/>
    </location>
</feature>
<accession>A0A7I8J7I1</accession>
<keyword evidence="6" id="KW-0809">Transit peptide</keyword>
<keyword evidence="11" id="KW-1185">Reference proteome</keyword>
<dbReference type="GO" id="GO:0016887">
    <property type="term" value="F:ATP hydrolysis activity"/>
    <property type="evidence" value="ECO:0007669"/>
    <property type="project" value="InterPro"/>
</dbReference>
<keyword evidence="8" id="KW-0472">Membrane</keyword>
<dbReference type="Gene3D" id="1.20.58.760">
    <property type="entry name" value="Peptidase M41"/>
    <property type="match status" value="1"/>
</dbReference>
<comment type="similarity">
    <text evidence="2">In the C-terminal section; belongs to the peptidase M41 family.</text>
</comment>
<dbReference type="SMART" id="SM00382">
    <property type="entry name" value="AAA"/>
    <property type="match status" value="1"/>
</dbReference>
<organism evidence="10">
    <name type="scientific">Spirodela intermedia</name>
    <name type="common">Intermediate duckweed</name>
    <dbReference type="NCBI Taxonomy" id="51605"/>
    <lineage>
        <taxon>Eukaryota</taxon>
        <taxon>Viridiplantae</taxon>
        <taxon>Streptophyta</taxon>
        <taxon>Embryophyta</taxon>
        <taxon>Tracheophyta</taxon>
        <taxon>Spermatophyta</taxon>
        <taxon>Magnoliopsida</taxon>
        <taxon>Liliopsida</taxon>
        <taxon>Araceae</taxon>
        <taxon>Lemnoideae</taxon>
        <taxon>Spirodela</taxon>
    </lineage>
</organism>
<evidence type="ECO:0000256" key="1">
    <source>
        <dbReference type="ARBA" id="ARBA00003497"/>
    </source>
</evidence>
<dbReference type="InterPro" id="IPR027417">
    <property type="entry name" value="P-loop_NTPase"/>
</dbReference>
<gene>
    <name evidence="10" type="ORF">SI7747_09012423</name>
</gene>
<dbReference type="GO" id="GO:0004222">
    <property type="term" value="F:metalloendopeptidase activity"/>
    <property type="evidence" value="ECO:0007669"/>
    <property type="project" value="InterPro"/>
</dbReference>